<dbReference type="SMART" id="SM00066">
    <property type="entry name" value="GAL4"/>
    <property type="match status" value="1"/>
</dbReference>
<proteinExistence type="predicted"/>
<keyword evidence="8" id="KW-1185">Reference proteome</keyword>
<reference evidence="7 8" key="1">
    <citation type="submission" date="2016-10" db="EMBL/GenBank/DDBJ databases">
        <title>Genome sequence of the ascomycete fungus Penicillium subrubescens.</title>
        <authorList>
            <person name="De Vries R.P."/>
            <person name="Peng M."/>
            <person name="Dilokpimol A."/>
            <person name="Hilden K."/>
            <person name="Makela M.R."/>
            <person name="Grigoriev I."/>
            <person name="Riley R."/>
            <person name="Granchi Z."/>
        </authorList>
    </citation>
    <scope>NUCLEOTIDE SEQUENCE [LARGE SCALE GENOMIC DNA]</scope>
    <source>
        <strain evidence="7 8">CBS 132785</strain>
    </source>
</reference>
<dbReference type="GO" id="GO:0008270">
    <property type="term" value="F:zinc ion binding"/>
    <property type="evidence" value="ECO:0007669"/>
    <property type="project" value="InterPro"/>
</dbReference>
<evidence type="ECO:0000259" key="6">
    <source>
        <dbReference type="PROSITE" id="PS50048"/>
    </source>
</evidence>
<evidence type="ECO:0000256" key="3">
    <source>
        <dbReference type="ARBA" id="ARBA00023163"/>
    </source>
</evidence>
<keyword evidence="4" id="KW-0539">Nucleus</keyword>
<keyword evidence="3" id="KW-0804">Transcription</keyword>
<evidence type="ECO:0000256" key="4">
    <source>
        <dbReference type="ARBA" id="ARBA00023242"/>
    </source>
</evidence>
<dbReference type="GO" id="GO:0003677">
    <property type="term" value="F:DNA binding"/>
    <property type="evidence" value="ECO:0007669"/>
    <property type="project" value="UniProtKB-KW"/>
</dbReference>
<feature type="region of interest" description="Disordered" evidence="5">
    <location>
        <begin position="62"/>
        <end position="123"/>
    </location>
</feature>
<feature type="domain" description="Zn(2)-C6 fungal-type" evidence="6">
    <location>
        <begin position="22"/>
        <end position="53"/>
    </location>
</feature>
<keyword evidence="1" id="KW-0805">Transcription regulation</keyword>
<evidence type="ECO:0000313" key="7">
    <source>
        <dbReference type="EMBL" id="OKO93328.1"/>
    </source>
</evidence>
<dbReference type="SUPFAM" id="SSF57701">
    <property type="entry name" value="Zn2/Cys6 DNA-binding domain"/>
    <property type="match status" value="1"/>
</dbReference>
<gene>
    <name evidence="7" type="ORF">PENSUB_12391</name>
</gene>
<keyword evidence="2" id="KW-0238">DNA-binding</keyword>
<accession>A0A1Q5SZ92</accession>
<organism evidence="7 8">
    <name type="scientific">Penicillium subrubescens</name>
    <dbReference type="NCBI Taxonomy" id="1316194"/>
    <lineage>
        <taxon>Eukaryota</taxon>
        <taxon>Fungi</taxon>
        <taxon>Dikarya</taxon>
        <taxon>Ascomycota</taxon>
        <taxon>Pezizomycotina</taxon>
        <taxon>Eurotiomycetes</taxon>
        <taxon>Eurotiomycetidae</taxon>
        <taxon>Eurotiales</taxon>
        <taxon>Aspergillaceae</taxon>
        <taxon>Penicillium</taxon>
    </lineage>
</organism>
<comment type="caution">
    <text evidence="7">The sequence shown here is derived from an EMBL/GenBank/DDBJ whole genome shotgun (WGS) entry which is preliminary data.</text>
</comment>
<dbReference type="AlphaFoldDB" id="A0A1Q5SZ92"/>
<dbReference type="GO" id="GO:0000981">
    <property type="term" value="F:DNA-binding transcription factor activity, RNA polymerase II-specific"/>
    <property type="evidence" value="ECO:0007669"/>
    <property type="project" value="InterPro"/>
</dbReference>
<dbReference type="Gene3D" id="4.10.240.10">
    <property type="entry name" value="Zn(2)-C6 fungal-type DNA-binding domain"/>
    <property type="match status" value="1"/>
</dbReference>
<dbReference type="PROSITE" id="PS50048">
    <property type="entry name" value="ZN2_CY6_FUNGAL_2"/>
    <property type="match status" value="1"/>
</dbReference>
<evidence type="ECO:0000313" key="8">
    <source>
        <dbReference type="Proteomes" id="UP000186955"/>
    </source>
</evidence>
<dbReference type="Proteomes" id="UP000186955">
    <property type="component" value="Unassembled WGS sequence"/>
</dbReference>
<dbReference type="EMBL" id="MNBE01000725">
    <property type="protein sequence ID" value="OKO93328.1"/>
    <property type="molecule type" value="Genomic_DNA"/>
</dbReference>
<dbReference type="CDD" id="cd00067">
    <property type="entry name" value="GAL4"/>
    <property type="match status" value="1"/>
</dbReference>
<dbReference type="InterPro" id="IPR001138">
    <property type="entry name" value="Zn2Cys6_DnaBD"/>
</dbReference>
<evidence type="ECO:0000256" key="1">
    <source>
        <dbReference type="ARBA" id="ARBA00023015"/>
    </source>
</evidence>
<dbReference type="PROSITE" id="PS00463">
    <property type="entry name" value="ZN2_CY6_FUNGAL_1"/>
    <property type="match status" value="1"/>
</dbReference>
<evidence type="ECO:0000256" key="5">
    <source>
        <dbReference type="SAM" id="MobiDB-lite"/>
    </source>
</evidence>
<name>A0A1Q5SZ92_9EURO</name>
<feature type="compositionally biased region" description="Polar residues" evidence="5">
    <location>
        <begin position="109"/>
        <end position="122"/>
    </location>
</feature>
<dbReference type="Pfam" id="PF00172">
    <property type="entry name" value="Zn_clus"/>
    <property type="match status" value="1"/>
</dbReference>
<sequence length="170" mass="19427">MSERGSEIVFRAENIPIRFFKACRWCRRQKMRCDARTQVPCFRCRSTGRDCILDPIEDARRRSDRRRKTTTPAREQEYSPIAGGDASFDASIDSLPNSSAFGDLRRSQTVDQHGPESQQLSPNDMIAPASAVHSMSVNLLDNNHVGLNKPPSDTREFPLTYVKDFFRQFI</sequence>
<dbReference type="InterPro" id="IPR036864">
    <property type="entry name" value="Zn2-C6_fun-type_DNA-bd_sf"/>
</dbReference>
<evidence type="ECO:0000256" key="2">
    <source>
        <dbReference type="ARBA" id="ARBA00023125"/>
    </source>
</evidence>
<protein>
    <recommendedName>
        <fullName evidence="6">Zn(2)-C6 fungal-type domain-containing protein</fullName>
    </recommendedName>
</protein>